<proteinExistence type="predicted"/>
<dbReference type="EMBL" id="CP036172">
    <property type="protein sequence ID" value="QSZ68083.1"/>
    <property type="molecule type" value="Genomic_DNA"/>
</dbReference>
<organism evidence="2 3">
    <name type="scientific">Methanofollis aquaemaris</name>
    <dbReference type="NCBI Taxonomy" id="126734"/>
    <lineage>
        <taxon>Archaea</taxon>
        <taxon>Methanobacteriati</taxon>
        <taxon>Methanobacteriota</taxon>
        <taxon>Stenosarchaea group</taxon>
        <taxon>Methanomicrobia</taxon>
        <taxon>Methanomicrobiales</taxon>
        <taxon>Methanomicrobiaceae</taxon>
        <taxon>Methanofollis</taxon>
    </lineage>
</organism>
<keyword evidence="1" id="KW-0175">Coiled coil</keyword>
<gene>
    <name evidence="2" type="ORF">RJ40_11545</name>
</gene>
<name>A0A8A3S828_9EURY</name>
<dbReference type="Proteomes" id="UP001042704">
    <property type="component" value="Chromosome"/>
</dbReference>
<dbReference type="GeneID" id="76425011"/>
<dbReference type="KEGG" id="maqe:RJ40_11545"/>
<feature type="coiled-coil region" evidence="1">
    <location>
        <begin position="1"/>
        <end position="35"/>
    </location>
</feature>
<sequence length="178" mass="19728">MDEIEAGLAALINRIKAAKEEKEHLAGDLAGQEADLLVRMGEMAAPLIGEVGVSLLEAGRQDAQGQIFKPLYYREKMIVLGKTDPMPYRPDDASKKVADQYCVLTEKGEFAELMYSADGQMVDSYFCPLTPAEAVEIYGYDLMLMLYRALKEYLTGEEETVEALGKTVAFLKEEAKSK</sequence>
<dbReference type="AlphaFoldDB" id="A0A8A3S828"/>
<evidence type="ECO:0000313" key="2">
    <source>
        <dbReference type="EMBL" id="QSZ68083.1"/>
    </source>
</evidence>
<keyword evidence="3" id="KW-1185">Reference proteome</keyword>
<evidence type="ECO:0000313" key="3">
    <source>
        <dbReference type="Proteomes" id="UP001042704"/>
    </source>
</evidence>
<evidence type="ECO:0000256" key="1">
    <source>
        <dbReference type="SAM" id="Coils"/>
    </source>
</evidence>
<reference evidence="2" key="1">
    <citation type="journal article" date="2001" name="Int. J. Syst. Evol. Microbiol.">
        <title>Methanofollis aquaemaris sp. nov., a methanogen isolated from an aquaculture fish pond.</title>
        <authorList>
            <person name="Lai M.C."/>
            <person name="Chen S.C."/>
        </authorList>
    </citation>
    <scope>NUCLEOTIDE SEQUENCE</scope>
    <source>
        <strain evidence="2">N2F9704</strain>
    </source>
</reference>
<accession>A0A8A3S828</accession>
<reference evidence="2" key="2">
    <citation type="submission" date="2019-02" db="EMBL/GenBank/DDBJ databases">
        <authorList>
            <person name="Chen S.-C."/>
            <person name="Chien H.-H."/>
            <person name="Lai M.-C."/>
        </authorList>
    </citation>
    <scope>NUCLEOTIDE SEQUENCE</scope>
    <source>
        <strain evidence="2">N2F9704</strain>
    </source>
</reference>
<dbReference type="RefSeq" id="WP_265581017.1">
    <property type="nucleotide sequence ID" value="NZ_CP036172.1"/>
</dbReference>
<protein>
    <submittedName>
        <fullName evidence="2">Uncharacterized protein</fullName>
    </submittedName>
</protein>